<feature type="chain" id="PRO_5004792622" description="Lipoprotein" evidence="1">
    <location>
        <begin position="23"/>
        <end position="309"/>
    </location>
</feature>
<reference evidence="2 3" key="1">
    <citation type="submission" date="2014-01" db="EMBL/GenBank/DDBJ databases">
        <title>Isolation of Serratia multitudinisentens RB-25 from Ex-Landfill site.</title>
        <authorList>
            <person name="Robson E.H.J."/>
        </authorList>
    </citation>
    <scope>NUCLEOTIDE SEQUENCE [LARGE SCALE GENOMIC DNA]</scope>
    <source>
        <strain evidence="2 3">RB-25</strain>
    </source>
</reference>
<dbReference type="AlphaFoldDB" id="W0LJP0"/>
<protein>
    <recommendedName>
        <fullName evidence="4">Lipoprotein</fullName>
    </recommendedName>
</protein>
<dbReference type="STRING" id="1441930.Z042_04565"/>
<dbReference type="InterPro" id="IPR024291">
    <property type="entry name" value="DUF3829"/>
</dbReference>
<dbReference type="Proteomes" id="UP000019030">
    <property type="component" value="Chromosome"/>
</dbReference>
<dbReference type="eggNOG" id="ENOG502ZBKU">
    <property type="taxonomic scope" value="Bacteria"/>
</dbReference>
<name>W0LJP0_9GAMM</name>
<sequence>MSGKFLCSIFIGVLFLAGCDGAKDNVAVNKNVEQSSEKNTADEKYSLFVKAFNLSVDGKMTENLNKFMGNDFSNKDIPFVEYLDGYYITPSIQALNAGLTIKTSSSELNVLAEKAQGYLAALEAFEPIDNQMKQYIQAKGYLNEGVAERQEKAEQYITAYKSLLHANNEFYVEIQKVDAERSKAAYESAPDNSIEKTVAGLVWHGKQSISDFDQLMTLSKAKKEDYSQLISATNALESDLAPIIGSKDPGCISLTNYVNGYLGALRSFTQYAIDDAAKAPSSSGWVNAVGERYNSMVGAINQHGCKSPQ</sequence>
<organism evidence="2 3">
    <name type="scientific">Chania multitudinisentens RB-25</name>
    <dbReference type="NCBI Taxonomy" id="1441930"/>
    <lineage>
        <taxon>Bacteria</taxon>
        <taxon>Pseudomonadati</taxon>
        <taxon>Pseudomonadota</taxon>
        <taxon>Gammaproteobacteria</taxon>
        <taxon>Enterobacterales</taxon>
        <taxon>Yersiniaceae</taxon>
        <taxon>Chania</taxon>
    </lineage>
</organism>
<evidence type="ECO:0008006" key="4">
    <source>
        <dbReference type="Google" id="ProtNLM"/>
    </source>
</evidence>
<dbReference type="PROSITE" id="PS51257">
    <property type="entry name" value="PROKAR_LIPOPROTEIN"/>
    <property type="match status" value="1"/>
</dbReference>
<evidence type="ECO:0000313" key="3">
    <source>
        <dbReference type="Proteomes" id="UP000019030"/>
    </source>
</evidence>
<dbReference type="EMBL" id="CP007044">
    <property type="protein sequence ID" value="AHG22654.1"/>
    <property type="molecule type" value="Genomic_DNA"/>
</dbReference>
<dbReference type="HOGENOM" id="CLU_899856_0_0_6"/>
<gene>
    <name evidence="2" type="ORF">Z042_04565</name>
</gene>
<keyword evidence="1" id="KW-0732">Signal</keyword>
<dbReference type="KEGG" id="sfo:Z042_04565"/>
<accession>W0LJP0</accession>
<reference evidence="2 3" key="2">
    <citation type="submission" date="2015-03" db="EMBL/GenBank/DDBJ databases">
        <authorList>
            <person name="Chan K.-G."/>
        </authorList>
    </citation>
    <scope>NUCLEOTIDE SEQUENCE [LARGE SCALE GENOMIC DNA]</scope>
    <source>
        <strain evidence="2 3">RB-25</strain>
    </source>
</reference>
<keyword evidence="3" id="KW-1185">Reference proteome</keyword>
<dbReference type="RefSeq" id="WP_024912627.1">
    <property type="nucleotide sequence ID" value="NZ_CP007044.2"/>
</dbReference>
<feature type="signal peptide" evidence="1">
    <location>
        <begin position="1"/>
        <end position="22"/>
    </location>
</feature>
<evidence type="ECO:0000313" key="2">
    <source>
        <dbReference type="EMBL" id="AHG22654.1"/>
    </source>
</evidence>
<proteinExistence type="predicted"/>
<evidence type="ECO:0000256" key="1">
    <source>
        <dbReference type="SAM" id="SignalP"/>
    </source>
</evidence>
<dbReference type="PATRIC" id="fig|1441930.4.peg.912"/>
<dbReference type="Pfam" id="PF12889">
    <property type="entry name" value="DUF3829"/>
    <property type="match status" value="1"/>
</dbReference>
<dbReference type="OrthoDB" id="7596734at2"/>